<gene>
    <name evidence="2" type="ORF">ABS642_04125</name>
</gene>
<evidence type="ECO:0000259" key="1">
    <source>
        <dbReference type="PROSITE" id="PS51704"/>
    </source>
</evidence>
<evidence type="ECO:0000313" key="2">
    <source>
        <dbReference type="EMBL" id="XBX79285.1"/>
    </source>
</evidence>
<reference evidence="2" key="1">
    <citation type="submission" date="2024-06" db="EMBL/GenBank/DDBJ databases">
        <title>Draft genome sequence of Microbacterium sp. strain A8/3-1, isolated from Oxytropis tragacanthoides Fisch. ex DC. Root nodules in the Altai region of Russia.</title>
        <authorList>
            <person name="Sazanova A."/>
            <person name="Guro P."/>
            <person name="Kuznetsova I."/>
            <person name="Belimov A."/>
            <person name="Safronova V."/>
        </authorList>
    </citation>
    <scope>NUCLEOTIDE SEQUENCE</scope>
    <source>
        <strain evidence="2">A8/3-1</strain>
    </source>
</reference>
<dbReference type="GO" id="GO:0006629">
    <property type="term" value="P:lipid metabolic process"/>
    <property type="evidence" value="ECO:0007669"/>
    <property type="project" value="InterPro"/>
</dbReference>
<organism evidence="2">
    <name type="scientific">Microbacterium sp. A8/3-1</name>
    <dbReference type="NCBI Taxonomy" id="3160749"/>
    <lineage>
        <taxon>Bacteria</taxon>
        <taxon>Bacillati</taxon>
        <taxon>Actinomycetota</taxon>
        <taxon>Actinomycetes</taxon>
        <taxon>Micrococcales</taxon>
        <taxon>Microbacteriaceae</taxon>
        <taxon>Microbacterium</taxon>
    </lineage>
</organism>
<dbReference type="GO" id="GO:0008081">
    <property type="term" value="F:phosphoric diester hydrolase activity"/>
    <property type="evidence" value="ECO:0007669"/>
    <property type="project" value="InterPro"/>
</dbReference>
<dbReference type="InterPro" id="IPR030395">
    <property type="entry name" value="GP_PDE_dom"/>
</dbReference>
<dbReference type="Pfam" id="PF03009">
    <property type="entry name" value="GDPD"/>
    <property type="match status" value="1"/>
</dbReference>
<dbReference type="InterPro" id="IPR017946">
    <property type="entry name" value="PLC-like_Pdiesterase_TIM-brl"/>
</dbReference>
<feature type="domain" description="GP-PDE" evidence="1">
    <location>
        <begin position="12"/>
        <end position="255"/>
    </location>
</feature>
<dbReference type="Gene3D" id="3.20.20.190">
    <property type="entry name" value="Phosphatidylinositol (PI) phosphodiesterase"/>
    <property type="match status" value="1"/>
</dbReference>
<dbReference type="AlphaFoldDB" id="A0AAU7VYT4"/>
<protein>
    <submittedName>
        <fullName evidence="2">Glycerophosphodiester phosphodiesterase family protein</fullName>
    </submittedName>
</protein>
<sequence length="265" mass="28359">MTHPYFSKARHPRVLAHRGLITAAGEDSGVWENTAASFAAAHAAGVDYIETDCQVTADGDVVLFHDATLERLLGDQRPVREVRTRELRSVFADHGGLLTVAEALSSFPRIRFNIDVKTDAATGLLGPILAEHTHRVLVTSFSDAHRRATIASVMGAGAALRPATSGGSRTIAALRAVSSLRLSPTRVLREIDALQIPERHGALTVLTPALLRAAHRSGVEVHVWTVNDPDEMRRLVGLGVDGIVSDRADVALAALHPADGPRRAL</sequence>
<name>A0AAU7VYT4_9MICO</name>
<dbReference type="SUPFAM" id="SSF51695">
    <property type="entry name" value="PLC-like phosphodiesterases"/>
    <property type="match status" value="1"/>
</dbReference>
<dbReference type="PANTHER" id="PTHR46211">
    <property type="entry name" value="GLYCEROPHOSPHORYL DIESTER PHOSPHODIESTERASE"/>
    <property type="match status" value="1"/>
</dbReference>
<dbReference type="EMBL" id="CP158357">
    <property type="protein sequence ID" value="XBX79285.1"/>
    <property type="molecule type" value="Genomic_DNA"/>
</dbReference>
<dbReference type="PANTHER" id="PTHR46211:SF14">
    <property type="entry name" value="GLYCEROPHOSPHODIESTER PHOSPHODIESTERASE"/>
    <property type="match status" value="1"/>
</dbReference>
<dbReference type="PROSITE" id="PS51704">
    <property type="entry name" value="GP_PDE"/>
    <property type="match status" value="1"/>
</dbReference>
<accession>A0AAU7VYT4</accession>
<proteinExistence type="predicted"/>
<dbReference type="RefSeq" id="WP_350352359.1">
    <property type="nucleotide sequence ID" value="NZ_CP158357.1"/>
</dbReference>